<dbReference type="Gene3D" id="3.40.390.10">
    <property type="entry name" value="Collagenase (Catalytic Domain)"/>
    <property type="match status" value="1"/>
</dbReference>
<protein>
    <submittedName>
        <fullName evidence="4">Reprolysin-like metallopeptidase</fullName>
    </submittedName>
</protein>
<sequence>MSLMRRSTFTACTAASALLSTLPLTLTSPAAFAAGGTPEPWVVRSAVLSADAREFAGLCRKQKEGVPELRTFRLFPNGPKITAERDYLHKDADGTLYWDGHDPKRPEDTVSLSIMGACTRRPVTLEGVIEIGFKDYLFEPLPKHPGKYSLTEIDTLKLPPSGHGVDTVTTAPRTRPGRTKPKAVDISNPVAIDVVVPYTPAAVAELGGVTEVQARIRYGVSQLNKAFATSHVPASVHVVNSYETAPSGVPDEDAGQMMAKLTNAQDPTLGATAHAKREEFGADLVALLASIPIENSSGQADLPLPATSTTDNLAYSVTSVLSVKEWDNLAHEIGHNLGLQHDRKTLIAGGYTPPAGTTDYGWVTADKLHHTLMAYSSACAPQNCKVINQYSNTVNKIGGQALGDADNNNAATAQVSTPIVAGYRATKAVGRHTLALSANPAAGGTVSVSEFGPYEPGTQVTVSAQPAAGYRFTGWEVDGQPVTGTTDYQITMDANRTIQADFSRIP</sequence>
<organism evidence="4 5">
    <name type="scientific">Streptomyces hyaluromycini</name>
    <dbReference type="NCBI Taxonomy" id="1377993"/>
    <lineage>
        <taxon>Bacteria</taxon>
        <taxon>Bacillati</taxon>
        <taxon>Actinomycetota</taxon>
        <taxon>Actinomycetes</taxon>
        <taxon>Kitasatosporales</taxon>
        <taxon>Streptomycetaceae</taxon>
        <taxon>Streptomyces</taxon>
    </lineage>
</organism>
<keyword evidence="2" id="KW-0732">Signal</keyword>
<dbReference type="InterPro" id="IPR044060">
    <property type="entry name" value="Bacterial_rp_domain"/>
</dbReference>
<evidence type="ECO:0000256" key="1">
    <source>
        <dbReference type="SAM" id="MobiDB-lite"/>
    </source>
</evidence>
<evidence type="ECO:0000313" key="5">
    <source>
        <dbReference type="Proteomes" id="UP001474181"/>
    </source>
</evidence>
<dbReference type="Pfam" id="PF18998">
    <property type="entry name" value="Flg_new_2"/>
    <property type="match status" value="1"/>
</dbReference>
<evidence type="ECO:0000259" key="3">
    <source>
        <dbReference type="Pfam" id="PF18998"/>
    </source>
</evidence>
<dbReference type="Pfam" id="PF13583">
    <property type="entry name" value="Reprolysin_4"/>
    <property type="match status" value="1"/>
</dbReference>
<dbReference type="EMBL" id="JBEPEK010000338">
    <property type="protein sequence ID" value="MER7184493.1"/>
    <property type="molecule type" value="Genomic_DNA"/>
</dbReference>
<name>A0ABV1X672_9ACTN</name>
<feature type="chain" id="PRO_5045885929" evidence="2">
    <location>
        <begin position="34"/>
        <end position="506"/>
    </location>
</feature>
<evidence type="ECO:0000256" key="2">
    <source>
        <dbReference type="SAM" id="SignalP"/>
    </source>
</evidence>
<dbReference type="RefSeq" id="WP_350786664.1">
    <property type="nucleotide sequence ID" value="NZ_JBEPEK010000338.1"/>
</dbReference>
<dbReference type="PROSITE" id="PS51318">
    <property type="entry name" value="TAT"/>
    <property type="match status" value="1"/>
</dbReference>
<feature type="region of interest" description="Disordered" evidence="1">
    <location>
        <begin position="161"/>
        <end position="182"/>
    </location>
</feature>
<feature type="domain" description="Bacterial repeat" evidence="3">
    <location>
        <begin position="435"/>
        <end position="505"/>
    </location>
</feature>
<feature type="signal peptide" evidence="2">
    <location>
        <begin position="1"/>
        <end position="33"/>
    </location>
</feature>
<keyword evidence="5" id="KW-1185">Reference proteome</keyword>
<dbReference type="InterPro" id="IPR006311">
    <property type="entry name" value="TAT_signal"/>
</dbReference>
<evidence type="ECO:0000313" key="4">
    <source>
        <dbReference type="EMBL" id="MER7184493.1"/>
    </source>
</evidence>
<dbReference type="SUPFAM" id="SSF55486">
    <property type="entry name" value="Metalloproteases ('zincins'), catalytic domain"/>
    <property type="match status" value="1"/>
</dbReference>
<reference evidence="4 5" key="1">
    <citation type="submission" date="2024-06" db="EMBL/GenBank/DDBJ databases">
        <title>The Natural Products Discovery Center: Release of the First 8490 Sequenced Strains for Exploring Actinobacteria Biosynthetic Diversity.</title>
        <authorList>
            <person name="Kalkreuter E."/>
            <person name="Kautsar S.A."/>
            <person name="Yang D."/>
            <person name="Bader C.D."/>
            <person name="Teijaro C.N."/>
            <person name="Fluegel L."/>
            <person name="Davis C.M."/>
            <person name="Simpson J.R."/>
            <person name="Lauterbach L."/>
            <person name="Steele A.D."/>
            <person name="Gui C."/>
            <person name="Meng S."/>
            <person name="Li G."/>
            <person name="Viehrig K."/>
            <person name="Ye F."/>
            <person name="Su P."/>
            <person name="Kiefer A.F."/>
            <person name="Nichols A."/>
            <person name="Cepeda A.J."/>
            <person name="Yan W."/>
            <person name="Fan B."/>
            <person name="Jiang Y."/>
            <person name="Adhikari A."/>
            <person name="Zheng C.-J."/>
            <person name="Schuster L."/>
            <person name="Cowan T.M."/>
            <person name="Smanski M.J."/>
            <person name="Chevrette M.G."/>
            <person name="De Carvalho L.P.S."/>
            <person name="Shen B."/>
        </authorList>
    </citation>
    <scope>NUCLEOTIDE SEQUENCE [LARGE SCALE GENOMIC DNA]</scope>
    <source>
        <strain evidence="4 5">NPDC000234</strain>
    </source>
</reference>
<dbReference type="InterPro" id="IPR024079">
    <property type="entry name" value="MetalloPept_cat_dom_sf"/>
</dbReference>
<proteinExistence type="predicted"/>
<accession>A0ABV1X672</accession>
<gene>
    <name evidence="4" type="ORF">ABT404_34380</name>
</gene>
<dbReference type="Proteomes" id="UP001474181">
    <property type="component" value="Unassembled WGS sequence"/>
</dbReference>
<comment type="caution">
    <text evidence="4">The sequence shown here is derived from an EMBL/GenBank/DDBJ whole genome shotgun (WGS) entry which is preliminary data.</text>
</comment>